<dbReference type="InterPro" id="IPR011660">
    <property type="entry name" value="VapB-like"/>
</dbReference>
<gene>
    <name evidence="1" type="ORF">J2800_000116</name>
</gene>
<evidence type="ECO:0000313" key="2">
    <source>
        <dbReference type="Proteomes" id="UP001262754"/>
    </source>
</evidence>
<dbReference type="Proteomes" id="UP001262754">
    <property type="component" value="Unassembled WGS sequence"/>
</dbReference>
<dbReference type="Pfam" id="PF07704">
    <property type="entry name" value="PSK_trans_fac"/>
    <property type="match status" value="1"/>
</dbReference>
<sequence length="84" mass="9376">MSLYIRSEEADRLARQLAERTGLTLTDVVTRALRAELDRTPATPEALAARLARIRAIQARVRTSPVLQEGSDDTLLYDRDGLPK</sequence>
<reference evidence="1 2" key="1">
    <citation type="submission" date="2023-07" db="EMBL/GenBank/DDBJ databases">
        <title>Sorghum-associated microbial communities from plants grown in Nebraska, USA.</title>
        <authorList>
            <person name="Schachtman D."/>
        </authorList>
    </citation>
    <scope>NUCLEOTIDE SEQUENCE [LARGE SCALE GENOMIC DNA]</scope>
    <source>
        <strain evidence="1 2">DS2154</strain>
    </source>
</reference>
<evidence type="ECO:0000313" key="1">
    <source>
        <dbReference type="EMBL" id="MDR6529401.1"/>
    </source>
</evidence>
<comment type="caution">
    <text evidence="1">The sequence shown here is derived from an EMBL/GenBank/DDBJ whole genome shotgun (WGS) entry which is preliminary data.</text>
</comment>
<proteinExistence type="predicted"/>
<dbReference type="RefSeq" id="WP_163230564.1">
    <property type="nucleotide sequence ID" value="NZ_BMLD01000005.1"/>
</dbReference>
<accession>A0ABU1MTC9</accession>
<dbReference type="EMBL" id="JAVDRL010000001">
    <property type="protein sequence ID" value="MDR6529401.1"/>
    <property type="molecule type" value="Genomic_DNA"/>
</dbReference>
<keyword evidence="2" id="KW-1185">Reference proteome</keyword>
<name>A0ABU1MTC9_9CAUL</name>
<organism evidence="1 2">
    <name type="scientific">Caulobacter rhizosphaerae</name>
    <dbReference type="NCBI Taxonomy" id="2010972"/>
    <lineage>
        <taxon>Bacteria</taxon>
        <taxon>Pseudomonadati</taxon>
        <taxon>Pseudomonadota</taxon>
        <taxon>Alphaproteobacteria</taxon>
        <taxon>Caulobacterales</taxon>
        <taxon>Caulobacteraceae</taxon>
        <taxon>Caulobacter</taxon>
    </lineage>
</organism>
<protein>
    <submittedName>
        <fullName evidence="1">Antitoxin VapB</fullName>
    </submittedName>
</protein>